<dbReference type="AlphaFoldDB" id="A0A438JRL6"/>
<dbReference type="PANTHER" id="PTHR47261">
    <property type="entry name" value="CALCIUM-DEPENDENT LIPID-BINDING (CALB DOMAIN) FAMILY PROTEIN"/>
    <property type="match status" value="1"/>
</dbReference>
<reference evidence="1 2" key="1">
    <citation type="journal article" date="2018" name="PLoS Genet.">
        <title>Population sequencing reveals clonal diversity and ancestral inbreeding in the grapevine cultivar Chardonnay.</title>
        <authorList>
            <person name="Roach M.J."/>
            <person name="Johnson D.L."/>
            <person name="Bohlmann J."/>
            <person name="van Vuuren H.J."/>
            <person name="Jones S.J."/>
            <person name="Pretorius I.S."/>
            <person name="Schmidt S.A."/>
            <person name="Borneman A.R."/>
        </authorList>
    </citation>
    <scope>NUCLEOTIDE SEQUENCE [LARGE SCALE GENOMIC DNA]</scope>
    <source>
        <strain evidence="2">cv. Chardonnay</strain>
        <tissue evidence="1">Leaf</tissue>
    </source>
</reference>
<organism evidence="1 2">
    <name type="scientific">Vitis vinifera</name>
    <name type="common">Grape</name>
    <dbReference type="NCBI Taxonomy" id="29760"/>
    <lineage>
        <taxon>Eukaryota</taxon>
        <taxon>Viridiplantae</taxon>
        <taxon>Streptophyta</taxon>
        <taxon>Embryophyta</taxon>
        <taxon>Tracheophyta</taxon>
        <taxon>Spermatophyta</taxon>
        <taxon>Magnoliopsida</taxon>
        <taxon>eudicotyledons</taxon>
        <taxon>Gunneridae</taxon>
        <taxon>Pentapetalae</taxon>
        <taxon>rosids</taxon>
        <taxon>Vitales</taxon>
        <taxon>Vitaceae</taxon>
        <taxon>Viteae</taxon>
        <taxon>Vitis</taxon>
    </lineage>
</organism>
<protein>
    <recommendedName>
        <fullName evidence="3">Retrovirus-related Pol polyprotein from transposon RE1</fullName>
    </recommendedName>
</protein>
<dbReference type="InterPro" id="IPR043502">
    <property type="entry name" value="DNA/RNA_pol_sf"/>
</dbReference>
<dbReference type="CDD" id="cd21669">
    <property type="entry name" value="SMP_SF"/>
    <property type="match status" value="1"/>
</dbReference>
<sequence>MELSSSVDKGHYQRLVGKLIYLSHTCPDIAFVVSMVSQFTHSPTEECFEAVYQVMKYLKESPGKGLLLEKRGICRLRYQIGLRYTGGARMLLMLSLKFSIIPIVVPVGVRDFDIDGELWVKLRLIPTEPWVGAVSWAFVFTSKNKS</sequence>
<proteinExistence type="predicted"/>
<gene>
    <name evidence="1" type="ORF">CK203_015794</name>
</gene>
<dbReference type="SUPFAM" id="SSF56672">
    <property type="entry name" value="DNA/RNA polymerases"/>
    <property type="match status" value="1"/>
</dbReference>
<dbReference type="PANTHER" id="PTHR47261:SF2">
    <property type="entry name" value="CALCIUM-DEPENDENT LIPID-BINDING (CALB DOMAIN) FAMILY PROTEIN"/>
    <property type="match status" value="1"/>
</dbReference>
<comment type="caution">
    <text evidence="1">The sequence shown here is derived from an EMBL/GenBank/DDBJ whole genome shotgun (WGS) entry which is preliminary data.</text>
</comment>
<name>A0A438JRL6_VITVI</name>
<evidence type="ECO:0000313" key="2">
    <source>
        <dbReference type="Proteomes" id="UP000288805"/>
    </source>
</evidence>
<accession>A0A438JRL6</accession>
<evidence type="ECO:0000313" key="1">
    <source>
        <dbReference type="EMBL" id="RVX11601.1"/>
    </source>
</evidence>
<dbReference type="EMBL" id="QGNW01000030">
    <property type="protein sequence ID" value="RVX11601.1"/>
    <property type="molecule type" value="Genomic_DNA"/>
</dbReference>
<evidence type="ECO:0008006" key="3">
    <source>
        <dbReference type="Google" id="ProtNLM"/>
    </source>
</evidence>
<dbReference type="Proteomes" id="UP000288805">
    <property type="component" value="Unassembled WGS sequence"/>
</dbReference>